<dbReference type="EMBL" id="JAJSOW010000106">
    <property type="protein sequence ID" value="KAI9161282.1"/>
    <property type="molecule type" value="Genomic_DNA"/>
</dbReference>
<comment type="caution">
    <text evidence="1">The sequence shown here is derived from an EMBL/GenBank/DDBJ whole genome shotgun (WGS) entry which is preliminary data.</text>
</comment>
<proteinExistence type="predicted"/>
<evidence type="ECO:0000313" key="2">
    <source>
        <dbReference type="Proteomes" id="UP001064489"/>
    </source>
</evidence>
<accession>A0AAD5IFE9</accession>
<organism evidence="1 2">
    <name type="scientific">Acer negundo</name>
    <name type="common">Box elder</name>
    <dbReference type="NCBI Taxonomy" id="4023"/>
    <lineage>
        <taxon>Eukaryota</taxon>
        <taxon>Viridiplantae</taxon>
        <taxon>Streptophyta</taxon>
        <taxon>Embryophyta</taxon>
        <taxon>Tracheophyta</taxon>
        <taxon>Spermatophyta</taxon>
        <taxon>Magnoliopsida</taxon>
        <taxon>eudicotyledons</taxon>
        <taxon>Gunneridae</taxon>
        <taxon>Pentapetalae</taxon>
        <taxon>rosids</taxon>
        <taxon>malvids</taxon>
        <taxon>Sapindales</taxon>
        <taxon>Sapindaceae</taxon>
        <taxon>Hippocastanoideae</taxon>
        <taxon>Acereae</taxon>
        <taxon>Acer</taxon>
    </lineage>
</organism>
<sequence>MDSWKGYIVSEWTVGGWYEQLAIRHIEFKFSHRLEPFCSDQKAVSTADHDRLDGHAQCLSQAEEAKTPETREKEFDENSDLMSFCVSAASDSFSTVVVAADSLEQMLYLCFQVKRTELDGLANGFGHENEHRRKKEERRWKLLARSMFGRESEGKRGKTLIDFW</sequence>
<protein>
    <submittedName>
        <fullName evidence="1">Uncharacterized protein</fullName>
    </submittedName>
</protein>
<keyword evidence="2" id="KW-1185">Reference proteome</keyword>
<dbReference type="Proteomes" id="UP001064489">
    <property type="component" value="Chromosome 2"/>
</dbReference>
<reference evidence="1" key="2">
    <citation type="submission" date="2023-02" db="EMBL/GenBank/DDBJ databases">
        <authorList>
            <person name="Swenson N.G."/>
            <person name="Wegrzyn J.L."/>
            <person name="Mcevoy S.L."/>
        </authorList>
    </citation>
    <scope>NUCLEOTIDE SEQUENCE</scope>
    <source>
        <strain evidence="1">91603</strain>
        <tissue evidence="1">Leaf</tissue>
    </source>
</reference>
<gene>
    <name evidence="1" type="ORF">LWI28_016008</name>
</gene>
<dbReference type="AlphaFoldDB" id="A0AAD5IFE9"/>
<evidence type="ECO:0000313" key="1">
    <source>
        <dbReference type="EMBL" id="KAI9161282.1"/>
    </source>
</evidence>
<reference evidence="1" key="1">
    <citation type="journal article" date="2022" name="Plant J.">
        <title>Strategies of tolerance reflected in two North American maple genomes.</title>
        <authorList>
            <person name="McEvoy S.L."/>
            <person name="Sezen U.U."/>
            <person name="Trouern-Trend A."/>
            <person name="McMahon S.M."/>
            <person name="Schaberg P.G."/>
            <person name="Yang J."/>
            <person name="Wegrzyn J.L."/>
            <person name="Swenson N.G."/>
        </authorList>
    </citation>
    <scope>NUCLEOTIDE SEQUENCE</scope>
    <source>
        <strain evidence="1">91603</strain>
    </source>
</reference>
<name>A0AAD5IFE9_ACENE</name>